<reference evidence="1" key="1">
    <citation type="submission" date="2024-07" db="EMBL/GenBank/DDBJ databases">
        <title>Complete genome sequence of Prevotella sp. YM-2024 GTC17253.</title>
        <authorList>
            <person name="Hayashi M."/>
            <person name="Muto Y."/>
            <person name="Tanaka K."/>
            <person name="Niwa H."/>
        </authorList>
    </citation>
    <scope>NUCLEOTIDE SEQUENCE</scope>
    <source>
        <strain evidence="1">GTC17253</strain>
    </source>
</reference>
<sequence>MRYVHSLGSMSSAKMEGKLKKPLDYINIVLQIVEHLLSWDGPENEATIKMPYLVIKSTKIIRRIFIIKNDQIVSFSFPFHVYENKTGVAVLNKWHVRYKDIDVSTIILSKCRELYSDYEAYQDKKSYQEIASAQNLADTDTLKAIRLFEMLMITEPAYVRYDYDPKGAKGQKHPLCHFDCNFIDAHHYKIGLHYRINLVQVEDLLDKDTDSWFIAKYKESAIEKKKRLKVRLAKIKKKKCIRKRKKRK</sequence>
<proteinExistence type="predicted"/>
<dbReference type="AlphaFoldDB" id="A0AB33IR41"/>
<evidence type="ECO:0000313" key="1">
    <source>
        <dbReference type="EMBL" id="BFO72115.1"/>
    </source>
</evidence>
<accession>A0AB33IR41</accession>
<protein>
    <submittedName>
        <fullName evidence="1">Uncharacterized protein</fullName>
    </submittedName>
</protein>
<gene>
    <name evidence="1" type="ORF">GTC17253_20810</name>
</gene>
<dbReference type="EMBL" id="AP035785">
    <property type="protein sequence ID" value="BFO72115.1"/>
    <property type="molecule type" value="Genomic_DNA"/>
</dbReference>
<name>A0AB33IR41_9BACT</name>
<organism evidence="1">
    <name type="scientific">Prevotella sp. GTC17253</name>
    <dbReference type="NCBI Taxonomy" id="3236793"/>
    <lineage>
        <taxon>Bacteria</taxon>
        <taxon>Pseudomonadati</taxon>
        <taxon>Bacteroidota</taxon>
        <taxon>Bacteroidia</taxon>
        <taxon>Bacteroidales</taxon>
        <taxon>Prevotellaceae</taxon>
        <taxon>Prevotella</taxon>
    </lineage>
</organism>